<accession>A0AAD3T4Y1</accession>
<dbReference type="AlphaFoldDB" id="A0AAD3T4Y1"/>
<proteinExistence type="predicted"/>
<reference evidence="1" key="1">
    <citation type="submission" date="2023-05" db="EMBL/GenBank/DDBJ databases">
        <title>Nepenthes gracilis genome sequencing.</title>
        <authorList>
            <person name="Fukushima K."/>
        </authorList>
    </citation>
    <scope>NUCLEOTIDE SEQUENCE</scope>
    <source>
        <strain evidence="1">SING2019-196</strain>
    </source>
</reference>
<sequence length="156" mass="16833">MLSTGLVQLFAGIGQLCYFWSAVGYESSDLLQQKCIWMVIRAAVNAAADLMDFGLNLRPNCSLGSASIGSLAWNQLLLHISLLMQNCIRQVFSLLVVESAVLLVLRPDACITGLGVWSVAAHGDPQDGWLLVPSVEYWGCCVAVTSIVWLLYVAAG</sequence>
<name>A0AAD3T4Y1_NEPGR</name>
<gene>
    <name evidence="1" type="ORF">Nepgr_023955</name>
</gene>
<comment type="caution">
    <text evidence="1">The sequence shown here is derived from an EMBL/GenBank/DDBJ whole genome shotgun (WGS) entry which is preliminary data.</text>
</comment>
<evidence type="ECO:0000313" key="1">
    <source>
        <dbReference type="EMBL" id="GMH22112.1"/>
    </source>
</evidence>
<organism evidence="1 2">
    <name type="scientific">Nepenthes gracilis</name>
    <name type="common">Slender pitcher plant</name>
    <dbReference type="NCBI Taxonomy" id="150966"/>
    <lineage>
        <taxon>Eukaryota</taxon>
        <taxon>Viridiplantae</taxon>
        <taxon>Streptophyta</taxon>
        <taxon>Embryophyta</taxon>
        <taxon>Tracheophyta</taxon>
        <taxon>Spermatophyta</taxon>
        <taxon>Magnoliopsida</taxon>
        <taxon>eudicotyledons</taxon>
        <taxon>Gunneridae</taxon>
        <taxon>Pentapetalae</taxon>
        <taxon>Caryophyllales</taxon>
        <taxon>Nepenthaceae</taxon>
        <taxon>Nepenthes</taxon>
    </lineage>
</organism>
<protein>
    <submittedName>
        <fullName evidence="1">Uncharacterized protein</fullName>
    </submittedName>
</protein>
<keyword evidence="2" id="KW-1185">Reference proteome</keyword>
<dbReference type="EMBL" id="BSYO01000024">
    <property type="protein sequence ID" value="GMH22112.1"/>
    <property type="molecule type" value="Genomic_DNA"/>
</dbReference>
<dbReference type="Proteomes" id="UP001279734">
    <property type="component" value="Unassembled WGS sequence"/>
</dbReference>
<evidence type="ECO:0000313" key="2">
    <source>
        <dbReference type="Proteomes" id="UP001279734"/>
    </source>
</evidence>